<accession>A0A843AIZ8</accession>
<dbReference type="EMBL" id="JADIIL010000003">
    <property type="protein sequence ID" value="MBF4473918.1"/>
    <property type="molecule type" value="Genomic_DNA"/>
</dbReference>
<evidence type="ECO:0000313" key="2">
    <source>
        <dbReference type="Proteomes" id="UP000606900"/>
    </source>
</evidence>
<dbReference type="RefSeq" id="WP_276697820.1">
    <property type="nucleotide sequence ID" value="NZ_JADIIL010000003.1"/>
</dbReference>
<gene>
    <name evidence="1" type="ORF">ISP06_00395</name>
</gene>
<protein>
    <submittedName>
        <fullName evidence="1">Uncharacterized protein</fullName>
    </submittedName>
</protein>
<comment type="caution">
    <text evidence="1">The sequence shown here is derived from an EMBL/GenBank/DDBJ whole genome shotgun (WGS) entry which is preliminary data.</text>
</comment>
<name>A0A843AIZ8_METFO</name>
<evidence type="ECO:0000313" key="1">
    <source>
        <dbReference type="EMBL" id="MBF4473918.1"/>
    </source>
</evidence>
<proteinExistence type="predicted"/>
<organism evidence="1 2">
    <name type="scientific">Methanobacterium formicicum</name>
    <dbReference type="NCBI Taxonomy" id="2162"/>
    <lineage>
        <taxon>Archaea</taxon>
        <taxon>Methanobacteriati</taxon>
        <taxon>Methanobacteriota</taxon>
        <taxon>Methanomada group</taxon>
        <taxon>Methanobacteria</taxon>
        <taxon>Methanobacteriales</taxon>
        <taxon>Methanobacteriaceae</taxon>
        <taxon>Methanobacterium</taxon>
    </lineage>
</organism>
<dbReference type="AlphaFoldDB" id="A0A843AIZ8"/>
<dbReference type="Proteomes" id="UP000606900">
    <property type="component" value="Unassembled WGS sequence"/>
</dbReference>
<reference evidence="1" key="1">
    <citation type="submission" date="2020-10" db="EMBL/GenBank/DDBJ databases">
        <title>Dehalococcoides mccartyi of a TCE/Cr reducing biochatode.</title>
        <authorList>
            <person name="Matturro B."/>
        </authorList>
    </citation>
    <scope>NUCLEOTIDE SEQUENCE</scope>
    <source>
        <strain evidence="1">Bin2</strain>
    </source>
</reference>
<sequence>MVDEERKRIFEDYNKRWAELFNSLNLLPSLNKAMPKPSLISEALSQALKPLTETLDKISPDIIIQKFEKSANIMFSNGWWLIPTMPIPFYINLMEVEDINKKTLTNYLVKYYNEDRRLDHIIGRWKLDEFKDCEEIFEDSLWAHKKSKFTLTVPTLTIQVEGTLRRYFNSTYNSNIRGYREELKQQYDQTKKNEKENLSYGDVFDQFTKIQNIKFLDQAIDTFTERFYEKPRNFDDLHRNPLFHGEYENYNTIEMSTKLFLFLDMIHYILTDLEKSKMRINCTINP</sequence>